<dbReference type="Proteomes" id="UP000182589">
    <property type="component" value="Unassembled WGS sequence"/>
</dbReference>
<evidence type="ECO:0000259" key="7">
    <source>
        <dbReference type="Pfam" id="PF10502"/>
    </source>
</evidence>
<evidence type="ECO:0000256" key="2">
    <source>
        <dbReference type="ARBA" id="ARBA00022692"/>
    </source>
</evidence>
<dbReference type="PANTHER" id="PTHR10806:SF6">
    <property type="entry name" value="SIGNAL PEPTIDASE COMPLEX CATALYTIC SUBUNIT SEC11"/>
    <property type="match status" value="1"/>
</dbReference>
<gene>
    <name evidence="8" type="ORF">SAMN04489725_102232</name>
</gene>
<dbReference type="GO" id="GO:0006465">
    <property type="term" value="P:signal peptide processing"/>
    <property type="evidence" value="ECO:0007669"/>
    <property type="project" value="UniProtKB-UniRule"/>
</dbReference>
<dbReference type="InterPro" id="IPR036286">
    <property type="entry name" value="LexA/Signal_pep-like_sf"/>
</dbReference>
<feature type="domain" description="Peptidase S26" evidence="7">
    <location>
        <begin position="36"/>
        <end position="87"/>
    </location>
</feature>
<sequence length="207" mass="22644">MKRIVKFGSNLITVVLGIFLVLTMYAAVSTRLSNNGAPRMFGLEWYEVLSGSMEPGIHVGSIIFDKPHVDVNQLKVGDVITFKAPENEFPGYSADHGQLIITHRIHAIVHKDGQLEFQTKGDANNAPDPNLVPASNVVAQYDNITIPYLGYYLNFVKTKLGIGLLIILPGALLIISTLVSLFKEILRLQGPKKSDANPESSSEGMQV</sequence>
<dbReference type="NCBIfam" id="TIGR02228">
    <property type="entry name" value="sigpep_I_arch"/>
    <property type="match status" value="1"/>
</dbReference>
<dbReference type="CDD" id="cd06530">
    <property type="entry name" value="S26_SPase_I"/>
    <property type="match status" value="1"/>
</dbReference>
<dbReference type="EMBL" id="FNOJ01000002">
    <property type="protein sequence ID" value="SDW16298.1"/>
    <property type="molecule type" value="Genomic_DNA"/>
</dbReference>
<keyword evidence="3 6" id="KW-1133">Transmembrane helix</keyword>
<evidence type="ECO:0000256" key="3">
    <source>
        <dbReference type="ARBA" id="ARBA00022989"/>
    </source>
</evidence>
<dbReference type="Gene3D" id="2.10.109.10">
    <property type="entry name" value="Umud Fragment, subunit A"/>
    <property type="match status" value="1"/>
</dbReference>
<dbReference type="GO" id="GO:0016020">
    <property type="term" value="C:membrane"/>
    <property type="evidence" value="ECO:0007669"/>
    <property type="project" value="UniProtKB-SubCell"/>
</dbReference>
<dbReference type="STRING" id="89784.SAMN04489725_102232"/>
<dbReference type="SUPFAM" id="SSF51306">
    <property type="entry name" value="LexA/Signal peptidase"/>
    <property type="match status" value="1"/>
</dbReference>
<evidence type="ECO:0000256" key="4">
    <source>
        <dbReference type="ARBA" id="ARBA00023136"/>
    </source>
</evidence>
<keyword evidence="2 6" id="KW-0812">Transmembrane</keyword>
<dbReference type="GO" id="GO:0009003">
    <property type="term" value="F:signal peptidase activity"/>
    <property type="evidence" value="ECO:0007669"/>
    <property type="project" value="UniProtKB-EC"/>
</dbReference>
<accession>A0A1H2RAR0</accession>
<keyword evidence="9" id="KW-1185">Reference proteome</keyword>
<dbReference type="PRINTS" id="PR00728">
    <property type="entry name" value="SIGNALPTASE"/>
</dbReference>
<dbReference type="AlphaFoldDB" id="A0A1H2RAR0"/>
<organism evidence="8 9">
    <name type="scientific">Alicyclobacillus hesperidum</name>
    <dbReference type="NCBI Taxonomy" id="89784"/>
    <lineage>
        <taxon>Bacteria</taxon>
        <taxon>Bacillati</taxon>
        <taxon>Bacillota</taxon>
        <taxon>Bacilli</taxon>
        <taxon>Bacillales</taxon>
        <taxon>Alicyclobacillaceae</taxon>
        <taxon>Alicyclobacillus</taxon>
    </lineage>
</organism>
<dbReference type="GO" id="GO:0004252">
    <property type="term" value="F:serine-type endopeptidase activity"/>
    <property type="evidence" value="ECO:0007669"/>
    <property type="project" value="UniProtKB-UniRule"/>
</dbReference>
<reference evidence="9" key="1">
    <citation type="submission" date="2016-10" db="EMBL/GenBank/DDBJ databases">
        <authorList>
            <person name="Varghese N."/>
        </authorList>
    </citation>
    <scope>NUCLEOTIDE SEQUENCE [LARGE SCALE GENOMIC DNA]</scope>
    <source>
        <strain evidence="9">DSM 12489</strain>
    </source>
</reference>
<evidence type="ECO:0000313" key="8">
    <source>
        <dbReference type="EMBL" id="SDW16298.1"/>
    </source>
</evidence>
<feature type="transmembrane region" description="Helical" evidence="6">
    <location>
        <begin position="160"/>
        <end position="182"/>
    </location>
</feature>
<comment type="subcellular location">
    <subcellularLocation>
        <location evidence="1">Membrane</location>
    </subcellularLocation>
</comment>
<protein>
    <recommendedName>
        <fullName evidence="5">Signal peptidase I</fullName>
        <ecNumber evidence="5">3.4.21.89</ecNumber>
    </recommendedName>
</protein>
<evidence type="ECO:0000256" key="5">
    <source>
        <dbReference type="NCBIfam" id="TIGR02228"/>
    </source>
</evidence>
<evidence type="ECO:0000256" key="6">
    <source>
        <dbReference type="SAM" id="Phobius"/>
    </source>
</evidence>
<dbReference type="PANTHER" id="PTHR10806">
    <property type="entry name" value="SIGNAL PEPTIDASE COMPLEX CATALYTIC SUBUNIT SEC11"/>
    <property type="match status" value="1"/>
</dbReference>
<dbReference type="InterPro" id="IPR001733">
    <property type="entry name" value="Peptidase_S26B"/>
</dbReference>
<proteinExistence type="predicted"/>
<dbReference type="InterPro" id="IPR019533">
    <property type="entry name" value="Peptidase_S26"/>
</dbReference>
<evidence type="ECO:0000313" key="9">
    <source>
        <dbReference type="Proteomes" id="UP000182589"/>
    </source>
</evidence>
<dbReference type="EC" id="3.4.21.89" evidence="5"/>
<dbReference type="Pfam" id="PF10502">
    <property type="entry name" value="Peptidase_S26"/>
    <property type="match status" value="1"/>
</dbReference>
<name>A0A1H2RAR0_9BACL</name>
<evidence type="ECO:0000256" key="1">
    <source>
        <dbReference type="ARBA" id="ARBA00004370"/>
    </source>
</evidence>
<keyword evidence="4 6" id="KW-0472">Membrane</keyword>
<feature type="transmembrane region" description="Helical" evidence="6">
    <location>
        <begin position="7"/>
        <end position="28"/>
    </location>
</feature>